<evidence type="ECO:0000313" key="3">
    <source>
        <dbReference type="Proteomes" id="UP000509660"/>
    </source>
</evidence>
<organism evidence="2 3">
    <name type="scientific">Mannheimia pernigra</name>
    <dbReference type="NCBI Taxonomy" id="111844"/>
    <lineage>
        <taxon>Bacteria</taxon>
        <taxon>Pseudomonadati</taxon>
        <taxon>Pseudomonadota</taxon>
        <taxon>Gammaproteobacteria</taxon>
        <taxon>Pasteurellales</taxon>
        <taxon>Pasteurellaceae</taxon>
        <taxon>Mannheimia</taxon>
    </lineage>
</organism>
<sequence>MLAETVNSLFNLIPTIEELKGILFNDFVKSKVIPILVPIITIFGIIFRFVSAQRLESKFDNSAVNLVSEFYFIEDVTSNWDKIPTKLRQLALYNLGKILSRRKFISLDDEKVISYLFDNFDRNIELIKMYFQTDKLIFKENKGLFYRGKYFWVSDNKPNKFSQYFYAGLYFILAIIALIPNFISIYTSVEPFKIVVAIIFWGTLFLFLSFLSLARFKKFYWANKLLEEIYKSK</sequence>
<keyword evidence="3" id="KW-1185">Reference proteome</keyword>
<protein>
    <submittedName>
        <fullName evidence="2">Uncharacterized protein</fullName>
    </submittedName>
</protein>
<dbReference type="AlphaFoldDB" id="A0A7D5DVP5"/>
<dbReference type="Proteomes" id="UP000509660">
    <property type="component" value="Chromosome"/>
</dbReference>
<feature type="transmembrane region" description="Helical" evidence="1">
    <location>
        <begin position="164"/>
        <end position="186"/>
    </location>
</feature>
<name>A0A7D5DVP5_9PAST</name>
<keyword evidence="1" id="KW-0472">Membrane</keyword>
<accession>A0A7D5DVP5</accession>
<feature type="transmembrane region" description="Helical" evidence="1">
    <location>
        <begin position="32"/>
        <end position="50"/>
    </location>
</feature>
<proteinExistence type="predicted"/>
<dbReference type="EMBL" id="CP055306">
    <property type="protein sequence ID" value="QLB40120.1"/>
    <property type="molecule type" value="Genomic_DNA"/>
</dbReference>
<dbReference type="RefSeq" id="WP_176809623.1">
    <property type="nucleotide sequence ID" value="NZ_CP055306.1"/>
</dbReference>
<reference evidence="2 3" key="1">
    <citation type="submission" date="2020-06" db="EMBL/GenBank/DDBJ databases">
        <title>Mannheimia pernigra sp. nov. isolated from bovine respiratory tract.</title>
        <authorList>
            <person name="Kuhnert P."/>
            <person name="Akarsu-Egger H."/>
        </authorList>
    </citation>
    <scope>NUCLEOTIDE SEQUENCE [LARGE SCALE GENOMIC DNA]</scope>
    <source>
        <strain evidence="2 3">BNO311</strain>
    </source>
</reference>
<gene>
    <name evidence="2" type="ORF">HV559_04100</name>
</gene>
<keyword evidence="1" id="KW-1133">Transmembrane helix</keyword>
<evidence type="ECO:0000256" key="1">
    <source>
        <dbReference type="SAM" id="Phobius"/>
    </source>
</evidence>
<evidence type="ECO:0000313" key="2">
    <source>
        <dbReference type="EMBL" id="QLB40120.1"/>
    </source>
</evidence>
<feature type="transmembrane region" description="Helical" evidence="1">
    <location>
        <begin position="192"/>
        <end position="214"/>
    </location>
</feature>
<keyword evidence="1" id="KW-0812">Transmembrane</keyword>